<dbReference type="Pfam" id="PF07690">
    <property type="entry name" value="MFS_1"/>
    <property type="match status" value="1"/>
</dbReference>
<reference evidence="8 9" key="1">
    <citation type="submission" date="2016-10" db="EMBL/GenBank/DDBJ databases">
        <authorList>
            <person name="de Groot N.N."/>
        </authorList>
    </citation>
    <scope>NUCLEOTIDE SEQUENCE [LARGE SCALE GENOMIC DNA]</scope>
    <source>
        <strain evidence="8 9">CGMCC 4.6533</strain>
    </source>
</reference>
<dbReference type="STRING" id="633440.SAMN05421869_119158"/>
<accession>A0A1G9FB98</accession>
<dbReference type="InterPro" id="IPR036259">
    <property type="entry name" value="MFS_trans_sf"/>
</dbReference>
<keyword evidence="3 7" id="KW-0812">Transmembrane</keyword>
<evidence type="ECO:0000256" key="5">
    <source>
        <dbReference type="ARBA" id="ARBA00023136"/>
    </source>
</evidence>
<feature type="transmembrane region" description="Helical" evidence="7">
    <location>
        <begin position="276"/>
        <end position="295"/>
    </location>
</feature>
<dbReference type="SUPFAM" id="SSF103473">
    <property type="entry name" value="MFS general substrate transporter"/>
    <property type="match status" value="1"/>
</dbReference>
<keyword evidence="2" id="KW-1003">Cell membrane</keyword>
<dbReference type="PROSITE" id="PS00216">
    <property type="entry name" value="SUGAR_TRANSPORT_1"/>
    <property type="match status" value="1"/>
</dbReference>
<dbReference type="GO" id="GO:0005886">
    <property type="term" value="C:plasma membrane"/>
    <property type="evidence" value="ECO:0007669"/>
    <property type="project" value="UniProtKB-SubCell"/>
</dbReference>
<feature type="transmembrane region" description="Helical" evidence="7">
    <location>
        <begin position="94"/>
        <end position="120"/>
    </location>
</feature>
<feature type="transmembrane region" description="Helical" evidence="7">
    <location>
        <begin position="54"/>
        <end position="73"/>
    </location>
</feature>
<dbReference type="PANTHER" id="PTHR23513">
    <property type="entry name" value="INTEGRAL MEMBRANE EFFLUX PROTEIN-RELATED"/>
    <property type="match status" value="1"/>
</dbReference>
<organism evidence="8 9">
    <name type="scientific">Nonomuraea jiangxiensis</name>
    <dbReference type="NCBI Taxonomy" id="633440"/>
    <lineage>
        <taxon>Bacteria</taxon>
        <taxon>Bacillati</taxon>
        <taxon>Actinomycetota</taxon>
        <taxon>Actinomycetes</taxon>
        <taxon>Streptosporangiales</taxon>
        <taxon>Streptosporangiaceae</taxon>
        <taxon>Nonomuraea</taxon>
    </lineage>
</organism>
<evidence type="ECO:0000256" key="6">
    <source>
        <dbReference type="SAM" id="MobiDB-lite"/>
    </source>
</evidence>
<feature type="region of interest" description="Disordered" evidence="6">
    <location>
        <begin position="201"/>
        <end position="220"/>
    </location>
</feature>
<dbReference type="InterPro" id="IPR005829">
    <property type="entry name" value="Sugar_transporter_CS"/>
</dbReference>
<dbReference type="AlphaFoldDB" id="A0A1G9FB98"/>
<evidence type="ECO:0000256" key="3">
    <source>
        <dbReference type="ARBA" id="ARBA00022692"/>
    </source>
</evidence>
<dbReference type="RefSeq" id="WP_090941909.1">
    <property type="nucleotide sequence ID" value="NZ_FNDJ01000019.1"/>
</dbReference>
<protein>
    <submittedName>
        <fullName evidence="8">Major Facilitator Superfamily protein</fullName>
    </submittedName>
</protein>
<dbReference type="EMBL" id="FNDJ01000019">
    <property type="protein sequence ID" value="SDK85523.1"/>
    <property type="molecule type" value="Genomic_DNA"/>
</dbReference>
<dbReference type="Proteomes" id="UP000199202">
    <property type="component" value="Unassembled WGS sequence"/>
</dbReference>
<dbReference type="PANTHER" id="PTHR23513:SF6">
    <property type="entry name" value="MAJOR FACILITATOR SUPERFAMILY ASSOCIATED DOMAIN-CONTAINING PROTEIN"/>
    <property type="match status" value="1"/>
</dbReference>
<sequence length="460" mass="48259">MAGTRQVRHAFTLSAAHPSFGFSWLGSTLSMLGTRTLGVTYPLLAFWLTSSPTWTAWVMFAATVPALLCYIPAGAIIDRLGRRRVMVWSELGRAVLIALLCAGLLTDRLDVGLLLAIAFLEGGLGVLSSVAETALIPATVPKRDVETALALHETTVHAVVLTGRPLGGLLYGLGTLVPFVANALMFAFAALAVSRSSRGERPAEDAAGDEGYAPLTADEPAPAPTFLREIGAGLREVRDHPFLRTATLLTALINLAVQSLIVVFLSMAASTGLHPALVGLTLAASGVGGAFGAFISPARKRISKGIGRRAARVRLTFLAEWSGLSRKGRSMPLVHVWACAVGLGLVTLFSEATLAFAVALLIIGLTGGLSNVTIRTVLSRVPEHLMAKVVSVTRLGSYSSVALGPLVASVLVASVQVNGALVIIFLVTCGMAATATLVPKLRRALSPRLLMYSRVDTERA</sequence>
<dbReference type="CDD" id="cd06173">
    <property type="entry name" value="MFS_MefA_like"/>
    <property type="match status" value="1"/>
</dbReference>
<evidence type="ECO:0000256" key="7">
    <source>
        <dbReference type="SAM" id="Phobius"/>
    </source>
</evidence>
<gene>
    <name evidence="8" type="ORF">SAMN05421869_119158</name>
</gene>
<feature type="transmembrane region" description="Helical" evidence="7">
    <location>
        <begin position="419"/>
        <end position="438"/>
    </location>
</feature>
<evidence type="ECO:0000256" key="2">
    <source>
        <dbReference type="ARBA" id="ARBA00022475"/>
    </source>
</evidence>
<comment type="subcellular location">
    <subcellularLocation>
        <location evidence="1">Cell membrane</location>
        <topology evidence="1">Multi-pass membrane protein</topology>
    </subcellularLocation>
</comment>
<feature type="transmembrane region" description="Helical" evidence="7">
    <location>
        <begin position="21"/>
        <end position="48"/>
    </location>
</feature>
<dbReference type="OrthoDB" id="3542743at2"/>
<feature type="transmembrane region" description="Helical" evidence="7">
    <location>
        <begin position="248"/>
        <end position="270"/>
    </location>
</feature>
<keyword evidence="9" id="KW-1185">Reference proteome</keyword>
<evidence type="ECO:0000256" key="1">
    <source>
        <dbReference type="ARBA" id="ARBA00004651"/>
    </source>
</evidence>
<feature type="transmembrane region" description="Helical" evidence="7">
    <location>
        <begin position="332"/>
        <end position="349"/>
    </location>
</feature>
<dbReference type="InterPro" id="IPR011701">
    <property type="entry name" value="MFS"/>
</dbReference>
<proteinExistence type="predicted"/>
<evidence type="ECO:0000313" key="8">
    <source>
        <dbReference type="EMBL" id="SDK85523.1"/>
    </source>
</evidence>
<dbReference type="Gene3D" id="1.20.1250.20">
    <property type="entry name" value="MFS general substrate transporter like domains"/>
    <property type="match status" value="1"/>
</dbReference>
<dbReference type="GO" id="GO:0022857">
    <property type="term" value="F:transmembrane transporter activity"/>
    <property type="evidence" value="ECO:0007669"/>
    <property type="project" value="InterPro"/>
</dbReference>
<evidence type="ECO:0000313" key="9">
    <source>
        <dbReference type="Proteomes" id="UP000199202"/>
    </source>
</evidence>
<feature type="transmembrane region" description="Helical" evidence="7">
    <location>
        <begin position="169"/>
        <end position="193"/>
    </location>
</feature>
<feature type="transmembrane region" description="Helical" evidence="7">
    <location>
        <begin position="355"/>
        <end position="374"/>
    </location>
</feature>
<name>A0A1G9FB98_9ACTN</name>
<evidence type="ECO:0000256" key="4">
    <source>
        <dbReference type="ARBA" id="ARBA00022989"/>
    </source>
</evidence>
<keyword evidence="5 7" id="KW-0472">Membrane</keyword>
<keyword evidence="4 7" id="KW-1133">Transmembrane helix</keyword>
<feature type="transmembrane region" description="Helical" evidence="7">
    <location>
        <begin position="395"/>
        <end position="413"/>
    </location>
</feature>